<proteinExistence type="predicted"/>
<feature type="region of interest" description="Disordered" evidence="1">
    <location>
        <begin position="442"/>
        <end position="463"/>
    </location>
</feature>
<feature type="transmembrane region" description="Helical" evidence="2">
    <location>
        <begin position="145"/>
        <end position="170"/>
    </location>
</feature>
<name>A0A6V7WAS6_MELEN</name>
<evidence type="ECO:0000313" key="3">
    <source>
        <dbReference type="EMBL" id="CAD2184244.1"/>
    </source>
</evidence>
<feature type="transmembrane region" description="Helical" evidence="2">
    <location>
        <begin position="357"/>
        <end position="381"/>
    </location>
</feature>
<feature type="transmembrane region" description="Helical" evidence="2">
    <location>
        <begin position="112"/>
        <end position="133"/>
    </location>
</feature>
<keyword evidence="2" id="KW-0812">Transmembrane</keyword>
<sequence>MASVPSDINLIINKLSTIDKEKDNEINENIVKESGNDKENIIEESGGYSLIGNDNKYYVQLYNKFWPYRGLKIINWLLFLLLAVGSILTGVKNLRWAKSYWPSIPPYNDFDICGLIAMGQLVLAIMGLIALIVHCFAKDLFKAAVASLMDMCFFIFSVVILVISTIVFSLKTISLYRWLRPKLANFNYTLEAYADITEIDMRKHKEWGLEGYTLDLIESHKKEIIINVLINPIMTVGINGSHTHSQHLFNFLSLQKMCNAKLWNDGVQDYLALFPKCSPIEMKYARLGKSKMFQWLLPLSPLLAYIYIPIFRNDRHTSVRFFWAPTIIYLIDWLLYYTTIHLRYSKGQIDKAIRLPYLFFTDLILSFFFTILFIICAVTMGNDFENIFFIILIIFYGCYSLMLSFIYLRNKKGSFNFKLPTSIKINFEINLKSGEEENKVIGEKLEEGDEKKKMEGRTKNHRS</sequence>
<reference evidence="3 4" key="1">
    <citation type="submission" date="2020-08" db="EMBL/GenBank/DDBJ databases">
        <authorList>
            <person name="Koutsovoulos G."/>
            <person name="Danchin GJ E."/>
        </authorList>
    </citation>
    <scope>NUCLEOTIDE SEQUENCE [LARGE SCALE GENOMIC DNA]</scope>
</reference>
<organism evidence="3 4">
    <name type="scientific">Meloidogyne enterolobii</name>
    <name type="common">Root-knot nematode worm</name>
    <name type="synonym">Meloidogyne mayaguensis</name>
    <dbReference type="NCBI Taxonomy" id="390850"/>
    <lineage>
        <taxon>Eukaryota</taxon>
        <taxon>Metazoa</taxon>
        <taxon>Ecdysozoa</taxon>
        <taxon>Nematoda</taxon>
        <taxon>Chromadorea</taxon>
        <taxon>Rhabditida</taxon>
        <taxon>Tylenchina</taxon>
        <taxon>Tylenchomorpha</taxon>
        <taxon>Tylenchoidea</taxon>
        <taxon>Meloidogynidae</taxon>
        <taxon>Meloidogyninae</taxon>
        <taxon>Meloidogyne</taxon>
    </lineage>
</organism>
<dbReference type="AlphaFoldDB" id="A0A6V7WAS6"/>
<feature type="transmembrane region" description="Helical" evidence="2">
    <location>
        <begin position="387"/>
        <end position="408"/>
    </location>
</feature>
<evidence type="ECO:0000256" key="1">
    <source>
        <dbReference type="SAM" id="MobiDB-lite"/>
    </source>
</evidence>
<keyword evidence="2" id="KW-1133">Transmembrane helix</keyword>
<feature type="transmembrane region" description="Helical" evidence="2">
    <location>
        <begin position="317"/>
        <end position="336"/>
    </location>
</feature>
<dbReference type="EMBL" id="CAJEWN010000495">
    <property type="protein sequence ID" value="CAD2184244.1"/>
    <property type="molecule type" value="Genomic_DNA"/>
</dbReference>
<accession>A0A6V7WAS6</accession>
<feature type="transmembrane region" description="Helical" evidence="2">
    <location>
        <begin position="73"/>
        <end position="91"/>
    </location>
</feature>
<comment type="caution">
    <text evidence="3">The sequence shown here is derived from an EMBL/GenBank/DDBJ whole genome shotgun (WGS) entry which is preliminary data.</text>
</comment>
<gene>
    <name evidence="3" type="ORF">MENT_LOCUS36590</name>
</gene>
<evidence type="ECO:0000256" key="2">
    <source>
        <dbReference type="SAM" id="Phobius"/>
    </source>
</evidence>
<keyword evidence="2" id="KW-0472">Membrane</keyword>
<feature type="transmembrane region" description="Helical" evidence="2">
    <location>
        <begin position="292"/>
        <end position="311"/>
    </location>
</feature>
<evidence type="ECO:0000313" key="4">
    <source>
        <dbReference type="Proteomes" id="UP000580250"/>
    </source>
</evidence>
<protein>
    <submittedName>
        <fullName evidence="3">Uncharacterized protein</fullName>
    </submittedName>
</protein>
<dbReference type="Proteomes" id="UP000580250">
    <property type="component" value="Unassembled WGS sequence"/>
</dbReference>